<evidence type="ECO:0000313" key="2">
    <source>
        <dbReference type="EMBL" id="CAD9016605.1"/>
    </source>
</evidence>
<organism evidence="2">
    <name type="scientific">Eutreptiella gymnastica</name>
    <dbReference type="NCBI Taxonomy" id="73025"/>
    <lineage>
        <taxon>Eukaryota</taxon>
        <taxon>Discoba</taxon>
        <taxon>Euglenozoa</taxon>
        <taxon>Euglenida</taxon>
        <taxon>Spirocuta</taxon>
        <taxon>Euglenophyceae</taxon>
        <taxon>Eutreptiales</taxon>
        <taxon>Eutreptiaceae</taxon>
        <taxon>Eutreptiella</taxon>
    </lineage>
</organism>
<evidence type="ECO:0000256" key="1">
    <source>
        <dbReference type="SAM" id="MobiDB-lite"/>
    </source>
</evidence>
<proteinExistence type="predicted"/>
<sequence length="151" mass="15639">MMSSLGPLPDINAAPDSSIKDEAKWKTDFAMCLSVPNHLNIIKPKGGNGIAVPVPNLDVSAGPGPAPAPELCPIGDKVADVEDVSDLIAQLAAMNPPPGATHDYWGVRLQPFSPQVGDSIHASAPATSNSTPTNDQASKIRSRKALPVSQS</sequence>
<dbReference type="EMBL" id="HBGA01074106">
    <property type="protein sequence ID" value="CAD9016605.1"/>
    <property type="molecule type" value="Transcribed_RNA"/>
</dbReference>
<protein>
    <submittedName>
        <fullName evidence="2">Uncharacterized protein</fullName>
    </submittedName>
</protein>
<dbReference type="AlphaFoldDB" id="A0A7S1IMI0"/>
<feature type="compositionally biased region" description="Polar residues" evidence="1">
    <location>
        <begin position="125"/>
        <end position="139"/>
    </location>
</feature>
<gene>
    <name evidence="2" type="ORF">EGYM00392_LOCUS27714</name>
</gene>
<reference evidence="2" key="1">
    <citation type="submission" date="2021-01" db="EMBL/GenBank/DDBJ databases">
        <authorList>
            <person name="Corre E."/>
            <person name="Pelletier E."/>
            <person name="Niang G."/>
            <person name="Scheremetjew M."/>
            <person name="Finn R."/>
            <person name="Kale V."/>
            <person name="Holt S."/>
            <person name="Cochrane G."/>
            <person name="Meng A."/>
            <person name="Brown T."/>
            <person name="Cohen L."/>
        </authorList>
    </citation>
    <scope>NUCLEOTIDE SEQUENCE</scope>
    <source>
        <strain evidence="2">NIES-381</strain>
    </source>
</reference>
<feature type="region of interest" description="Disordered" evidence="1">
    <location>
        <begin position="116"/>
        <end position="151"/>
    </location>
</feature>
<name>A0A7S1IMI0_9EUGL</name>
<accession>A0A7S1IMI0</accession>